<keyword evidence="11" id="KW-1133">Transmembrane helix</keyword>
<evidence type="ECO:0000256" key="10">
    <source>
        <dbReference type="ARBA" id="ARBA00023317"/>
    </source>
</evidence>
<organism evidence="12 13">
    <name type="scientific">Halodesulfurarchaeum formicicum</name>
    <dbReference type="NCBI Taxonomy" id="1873524"/>
    <lineage>
        <taxon>Archaea</taxon>
        <taxon>Methanobacteriati</taxon>
        <taxon>Methanobacteriota</taxon>
        <taxon>Stenosarchaea group</taxon>
        <taxon>Halobacteria</taxon>
        <taxon>Halobacteriales</taxon>
        <taxon>Halobacteriaceae</taxon>
        <taxon>Halodesulfurarchaeum</taxon>
    </lineage>
</organism>
<evidence type="ECO:0000256" key="11">
    <source>
        <dbReference type="SAM" id="Phobius"/>
    </source>
</evidence>
<evidence type="ECO:0000256" key="3">
    <source>
        <dbReference type="ARBA" id="ARBA00022793"/>
    </source>
</evidence>
<dbReference type="PANTHER" id="PTHR35809:SF1">
    <property type="entry name" value="ARCHAETIDYLSERINE DECARBOXYLASE PROENZYME-RELATED"/>
    <property type="match status" value="1"/>
</dbReference>
<keyword evidence="5 11" id="KW-0472">Membrane</keyword>
<evidence type="ECO:0000256" key="4">
    <source>
        <dbReference type="ARBA" id="ARBA00023098"/>
    </source>
</evidence>
<keyword evidence="8 12" id="KW-0456">Lyase</keyword>
<evidence type="ECO:0000256" key="6">
    <source>
        <dbReference type="ARBA" id="ARBA00023145"/>
    </source>
</evidence>
<keyword evidence="9" id="KW-1208">Phospholipid metabolism</keyword>
<dbReference type="NCBIfam" id="NF003683">
    <property type="entry name" value="PRK05305.2-3"/>
    <property type="match status" value="1"/>
</dbReference>
<evidence type="ECO:0000256" key="7">
    <source>
        <dbReference type="ARBA" id="ARBA00023209"/>
    </source>
</evidence>
<dbReference type="InterPro" id="IPR003817">
    <property type="entry name" value="PS_Dcarbxylase"/>
</dbReference>
<feature type="transmembrane region" description="Helical" evidence="11">
    <location>
        <begin position="6"/>
        <end position="28"/>
    </location>
</feature>
<keyword evidence="1" id="KW-1003">Cell membrane</keyword>
<keyword evidence="2" id="KW-0444">Lipid biosynthesis</keyword>
<evidence type="ECO:0000256" key="2">
    <source>
        <dbReference type="ARBA" id="ARBA00022516"/>
    </source>
</evidence>
<evidence type="ECO:0000313" key="12">
    <source>
        <dbReference type="EMBL" id="AOW81163.1"/>
    </source>
</evidence>
<dbReference type="AlphaFoldDB" id="A0A1D8S730"/>
<evidence type="ECO:0000256" key="9">
    <source>
        <dbReference type="ARBA" id="ARBA00023264"/>
    </source>
</evidence>
<accession>A0A1D8S730</accession>
<dbReference type="KEGG" id="halh:HTSR_2002"/>
<dbReference type="PATRIC" id="fig|1855411.3.peg.2006"/>
<keyword evidence="10" id="KW-0670">Pyruvate</keyword>
<dbReference type="GO" id="GO:0008654">
    <property type="term" value="P:phospholipid biosynthetic process"/>
    <property type="evidence" value="ECO:0007669"/>
    <property type="project" value="UniProtKB-KW"/>
</dbReference>
<evidence type="ECO:0000256" key="8">
    <source>
        <dbReference type="ARBA" id="ARBA00023239"/>
    </source>
</evidence>
<keyword evidence="7" id="KW-0594">Phospholipid biosynthesis</keyword>
<dbReference type="PANTHER" id="PTHR35809">
    <property type="entry name" value="ARCHAETIDYLSERINE DECARBOXYLASE PROENZYME-RELATED"/>
    <property type="match status" value="1"/>
</dbReference>
<dbReference type="Pfam" id="PF02666">
    <property type="entry name" value="PS_Dcarbxylase"/>
    <property type="match status" value="1"/>
</dbReference>
<dbReference type="InterPro" id="IPR033175">
    <property type="entry name" value="PSD-A"/>
</dbReference>
<dbReference type="GO" id="GO:0004609">
    <property type="term" value="F:phosphatidylserine decarboxylase activity"/>
    <property type="evidence" value="ECO:0007669"/>
    <property type="project" value="UniProtKB-EC"/>
</dbReference>
<dbReference type="Proteomes" id="UP000185608">
    <property type="component" value="Chromosome"/>
</dbReference>
<evidence type="ECO:0000313" key="13">
    <source>
        <dbReference type="Proteomes" id="UP000185608"/>
    </source>
</evidence>
<dbReference type="EC" id="4.1.1.65" evidence="12"/>
<keyword evidence="11" id="KW-0812">Transmembrane</keyword>
<dbReference type="NCBIfam" id="NF038088">
    <property type="entry name" value="anchor_synt_D"/>
    <property type="match status" value="1"/>
</dbReference>
<reference evidence="12 13" key="1">
    <citation type="submission" date="2016-06" db="EMBL/GenBank/DDBJ databases">
        <title>Discovery of anaerobic lithoheterotrophic haloarchaeon capable of sulfur respiration by hydrogen and formate.</title>
        <authorList>
            <person name="Sorokin D.Y."/>
            <person name="Kublanov I.V."/>
            <person name="Roman P."/>
            <person name="Sinninghe Damste J.S."/>
            <person name="Golyshin P.N."/>
            <person name="Rojo D."/>
            <person name="Ciordia S."/>
            <person name="Mena Md.C."/>
            <person name="Ferrer M."/>
            <person name="Smedile F."/>
            <person name="Messina E."/>
            <person name="La Cono V."/>
            <person name="Yakimov M.M."/>
        </authorList>
    </citation>
    <scope>NUCLEOTIDE SEQUENCE [LARGE SCALE GENOMIC DNA]</scope>
    <source>
        <strain evidence="12 13">HTSR1</strain>
    </source>
</reference>
<protein>
    <submittedName>
        <fullName evidence="12">Phosphatidylserine decarboxylase</fullName>
        <ecNumber evidence="12">4.1.1.65</ecNumber>
    </submittedName>
</protein>
<dbReference type="STRING" id="1873524.HSR6_2078"/>
<keyword evidence="3" id="KW-0210">Decarboxylase</keyword>
<dbReference type="EMBL" id="CP016070">
    <property type="protein sequence ID" value="AOW81163.1"/>
    <property type="molecule type" value="Genomic_DNA"/>
</dbReference>
<evidence type="ECO:0000256" key="1">
    <source>
        <dbReference type="ARBA" id="ARBA00022475"/>
    </source>
</evidence>
<sequence>MALGGLGLVFAPIWGLFGLVLGGFVVWFHRDPDREPPDSGVLSPADGTVTVLRTEGDRVRVGVFMNVTDVHVNRSPVAGEITGVEHVPGGHWPAFSKEAERNERLHIDYEELRVTLIAGTVARRIHPHVQSGATVSRGERIGHVSFGSRADVLLPPRFEMADVTVKTGETVRAGESVLAEDSQH</sequence>
<name>A0A1D8S730_9EURY</name>
<evidence type="ECO:0000256" key="5">
    <source>
        <dbReference type="ARBA" id="ARBA00023136"/>
    </source>
</evidence>
<gene>
    <name evidence="12" type="primary">psd</name>
    <name evidence="12" type="ORF">HTSR_2002</name>
</gene>
<keyword evidence="6" id="KW-0865">Zymogen</keyword>
<proteinExistence type="predicted"/>
<keyword evidence="4" id="KW-0443">Lipid metabolism</keyword>